<feature type="transmembrane region" description="Helical" evidence="6">
    <location>
        <begin position="269"/>
        <end position="292"/>
    </location>
</feature>
<keyword evidence="4 6" id="KW-1133">Transmembrane helix</keyword>
<organism evidence="7 8">
    <name type="scientific">Lederbergia lenta</name>
    <name type="common">Bacillus lentus</name>
    <dbReference type="NCBI Taxonomy" id="1467"/>
    <lineage>
        <taxon>Bacteria</taxon>
        <taxon>Bacillati</taxon>
        <taxon>Bacillota</taxon>
        <taxon>Bacilli</taxon>
        <taxon>Bacillales</taxon>
        <taxon>Bacillaceae</taxon>
        <taxon>Lederbergia</taxon>
    </lineage>
</organism>
<dbReference type="PANTHER" id="PTHR21716:SF15">
    <property type="entry name" value="TRANSPORT PROTEIN YRRI-RELATED"/>
    <property type="match status" value="1"/>
</dbReference>
<feature type="transmembrane region" description="Helical" evidence="6">
    <location>
        <begin position="157"/>
        <end position="179"/>
    </location>
</feature>
<protein>
    <submittedName>
        <fullName evidence="7">Putative permease</fullName>
    </submittedName>
</protein>
<dbReference type="PANTHER" id="PTHR21716">
    <property type="entry name" value="TRANSMEMBRANE PROTEIN"/>
    <property type="match status" value="1"/>
</dbReference>
<feature type="transmembrane region" description="Helical" evidence="6">
    <location>
        <begin position="34"/>
        <end position="59"/>
    </location>
</feature>
<dbReference type="KEGG" id="blen:NCTC4824_01601"/>
<evidence type="ECO:0000256" key="5">
    <source>
        <dbReference type="ARBA" id="ARBA00023136"/>
    </source>
</evidence>
<dbReference type="Pfam" id="PF01594">
    <property type="entry name" value="AI-2E_transport"/>
    <property type="match status" value="1"/>
</dbReference>
<evidence type="ECO:0000256" key="1">
    <source>
        <dbReference type="ARBA" id="ARBA00004141"/>
    </source>
</evidence>
<evidence type="ECO:0000313" key="8">
    <source>
        <dbReference type="Proteomes" id="UP000249134"/>
    </source>
</evidence>
<feature type="transmembrane region" description="Helical" evidence="6">
    <location>
        <begin position="9"/>
        <end position="28"/>
    </location>
</feature>
<feature type="transmembrane region" description="Helical" evidence="6">
    <location>
        <begin position="71"/>
        <end position="93"/>
    </location>
</feature>
<dbReference type="STRING" id="1348624.GCA_001591545_00683"/>
<evidence type="ECO:0000256" key="2">
    <source>
        <dbReference type="ARBA" id="ARBA00009773"/>
    </source>
</evidence>
<sequence length="356" mass="39984">MKQKRLTIIYRFGLILLIFITLYCFLLLKPLWKPILLTLLIGLIPFLLGGFIAFLLHPLVEKLEAIGMKRIWAITIIYCLFFGGLGYGLYLGFPLLIEQMREFSEQIPELAGYYKEWIQSLEATTSRWPDGVQTQMEERINDFELWLNGFVEKSIKVLMGLLNFILVLLVIPFISFYLLKDIHLVKRAAWYMTPKRWRNNAHEFMSAVNISLGSYVRGQLLVCGIVGVAAAVLFWAFGIQYPILLGAVIALTNIIPYFGPLIGAIPVLIIALLTSVKLAVIAVVIVFVLQFIEGNILSPYIVGKSLQMHPLFIIGALIIGGEAAGVIGLIVAVPILAIIKIAVIHSRDYLIKEKQP</sequence>
<dbReference type="RefSeq" id="WP_432806480.1">
    <property type="nucleotide sequence ID" value="NZ_JAMATI010000002.1"/>
</dbReference>
<dbReference type="EMBL" id="LS483476">
    <property type="protein sequence ID" value="SQI55849.1"/>
    <property type="molecule type" value="Genomic_DNA"/>
</dbReference>
<feature type="transmembrane region" description="Helical" evidence="6">
    <location>
        <begin position="220"/>
        <end position="237"/>
    </location>
</feature>
<dbReference type="GO" id="GO:0016020">
    <property type="term" value="C:membrane"/>
    <property type="evidence" value="ECO:0007669"/>
    <property type="project" value="UniProtKB-SubCell"/>
</dbReference>
<reference evidence="7 8" key="1">
    <citation type="submission" date="2018-06" db="EMBL/GenBank/DDBJ databases">
        <authorList>
            <consortium name="Pathogen Informatics"/>
            <person name="Doyle S."/>
        </authorList>
    </citation>
    <scope>NUCLEOTIDE SEQUENCE [LARGE SCALE GENOMIC DNA]</scope>
    <source>
        <strain evidence="7 8">NCTC4824</strain>
    </source>
</reference>
<evidence type="ECO:0000256" key="6">
    <source>
        <dbReference type="SAM" id="Phobius"/>
    </source>
</evidence>
<evidence type="ECO:0000256" key="4">
    <source>
        <dbReference type="ARBA" id="ARBA00022989"/>
    </source>
</evidence>
<proteinExistence type="inferred from homology"/>
<name>A0A2X4VZK3_LEDLE</name>
<keyword evidence="3 6" id="KW-0812">Transmembrane</keyword>
<evidence type="ECO:0000256" key="3">
    <source>
        <dbReference type="ARBA" id="ARBA00022692"/>
    </source>
</evidence>
<dbReference type="GO" id="GO:0055085">
    <property type="term" value="P:transmembrane transport"/>
    <property type="evidence" value="ECO:0007669"/>
    <property type="project" value="TreeGrafter"/>
</dbReference>
<gene>
    <name evidence="7" type="primary">yhhT_1</name>
    <name evidence="7" type="ORF">NCTC4824_01601</name>
</gene>
<keyword evidence="8" id="KW-1185">Reference proteome</keyword>
<comment type="similarity">
    <text evidence="2">Belongs to the autoinducer-2 exporter (AI-2E) (TC 2.A.86) family.</text>
</comment>
<keyword evidence="5 6" id="KW-0472">Membrane</keyword>
<dbReference type="InterPro" id="IPR002549">
    <property type="entry name" value="AI-2E-like"/>
</dbReference>
<comment type="subcellular location">
    <subcellularLocation>
        <location evidence="1">Membrane</location>
        <topology evidence="1">Multi-pass membrane protein</topology>
    </subcellularLocation>
</comment>
<accession>A0A2X4VZK3</accession>
<dbReference type="Proteomes" id="UP000249134">
    <property type="component" value="Chromosome 1"/>
</dbReference>
<dbReference type="AlphaFoldDB" id="A0A2X4VZK3"/>
<feature type="transmembrane region" description="Helical" evidence="6">
    <location>
        <begin position="312"/>
        <end position="339"/>
    </location>
</feature>
<evidence type="ECO:0000313" key="7">
    <source>
        <dbReference type="EMBL" id="SQI55849.1"/>
    </source>
</evidence>